<keyword evidence="2" id="KW-1185">Reference proteome</keyword>
<reference evidence="1 2" key="1">
    <citation type="submission" date="2016-09" db="EMBL/GenBank/DDBJ databases">
        <title>genome sequence of Mycobacterium sp. 739 SCH.</title>
        <authorList>
            <person name="Greninger A.L."/>
            <person name="Qin X."/>
            <person name="Jerome K."/>
            <person name="Vora S."/>
            <person name="Quinn K."/>
        </authorList>
    </citation>
    <scope>NUCLEOTIDE SEQUENCE [LARGE SCALE GENOMIC DNA]</scope>
    <source>
        <strain evidence="1 2">SCH</strain>
    </source>
</reference>
<name>A0A1E8Q3D7_9MYCO</name>
<organism evidence="1 2">
    <name type="scientific">Mycolicibacterium grossiae</name>
    <dbReference type="NCBI Taxonomy" id="1552759"/>
    <lineage>
        <taxon>Bacteria</taxon>
        <taxon>Bacillati</taxon>
        <taxon>Actinomycetota</taxon>
        <taxon>Actinomycetes</taxon>
        <taxon>Mycobacteriales</taxon>
        <taxon>Mycobacteriaceae</taxon>
        <taxon>Mycolicibacterium</taxon>
    </lineage>
</organism>
<protein>
    <submittedName>
        <fullName evidence="1">Uncharacterized protein</fullName>
    </submittedName>
</protein>
<gene>
    <name evidence="1" type="ORF">BEL07_17140</name>
</gene>
<evidence type="ECO:0000313" key="1">
    <source>
        <dbReference type="EMBL" id="OFJ52569.1"/>
    </source>
</evidence>
<evidence type="ECO:0000313" key="2">
    <source>
        <dbReference type="Proteomes" id="UP000178953"/>
    </source>
</evidence>
<dbReference type="EMBL" id="MCHX01000038">
    <property type="protein sequence ID" value="OFJ52569.1"/>
    <property type="molecule type" value="Genomic_DNA"/>
</dbReference>
<dbReference type="RefSeq" id="WP_070354318.1">
    <property type="nucleotide sequence ID" value="NZ_CP043474.1"/>
</dbReference>
<sequence>MTEKHECRFDWCNSTLDGHPEALTEHFSETVKVSATHDMQYRFDDDRLPFVGVGLWLEEGLEVAPHVYLLASTTKVEASMDMRLDEAIVLHDLLGRLIDQGLVGTGLDRDKVLAVAMRMGAVQ</sequence>
<dbReference type="AlphaFoldDB" id="A0A1E8Q3D7"/>
<proteinExistence type="predicted"/>
<dbReference type="Proteomes" id="UP000178953">
    <property type="component" value="Unassembled WGS sequence"/>
</dbReference>
<accession>A0A1E8Q3D7</accession>
<comment type="caution">
    <text evidence="1">The sequence shown here is derived from an EMBL/GenBank/DDBJ whole genome shotgun (WGS) entry which is preliminary data.</text>
</comment>